<accession>A0ABT4USB4</accession>
<dbReference type="CDD" id="cd00586">
    <property type="entry name" value="4HBT"/>
    <property type="match status" value="1"/>
</dbReference>
<protein>
    <submittedName>
        <fullName evidence="1">Thioesterase family protein</fullName>
    </submittedName>
</protein>
<dbReference type="EMBL" id="JAQGLA010000004">
    <property type="protein sequence ID" value="MDA3624610.1"/>
    <property type="molecule type" value="Genomic_DNA"/>
</dbReference>
<evidence type="ECO:0000313" key="1">
    <source>
        <dbReference type="EMBL" id="MDA3624610.1"/>
    </source>
</evidence>
<sequence length="128" mass="14296">MTELVRPHRVAFADTDASGRIHWTSVFRWAELAEHDLLRRSGVTDVSRFPRKATEAVYHRALAAGDEIEIRLAAERVGRTSVTYGWLVLRDGETCVEGRHTVVHVDDDGRPTPWPADVSAAFGQSDQS</sequence>
<evidence type="ECO:0000313" key="2">
    <source>
        <dbReference type="Proteomes" id="UP001210380"/>
    </source>
</evidence>
<dbReference type="Proteomes" id="UP001210380">
    <property type="component" value="Unassembled WGS sequence"/>
</dbReference>
<dbReference type="Pfam" id="PF13279">
    <property type="entry name" value="4HBT_2"/>
    <property type="match status" value="1"/>
</dbReference>
<proteinExistence type="predicted"/>
<keyword evidence="2" id="KW-1185">Reference proteome</keyword>
<dbReference type="Gene3D" id="3.10.129.10">
    <property type="entry name" value="Hotdog Thioesterase"/>
    <property type="match status" value="1"/>
</dbReference>
<organism evidence="1 2">
    <name type="scientific">Saccharopolyspora oryzae</name>
    <dbReference type="NCBI Taxonomy" id="2997343"/>
    <lineage>
        <taxon>Bacteria</taxon>
        <taxon>Bacillati</taxon>
        <taxon>Actinomycetota</taxon>
        <taxon>Actinomycetes</taxon>
        <taxon>Pseudonocardiales</taxon>
        <taxon>Pseudonocardiaceae</taxon>
        <taxon>Saccharopolyspora</taxon>
    </lineage>
</organism>
<name>A0ABT4USB4_9PSEU</name>
<reference evidence="1 2" key="1">
    <citation type="submission" date="2022-11" db="EMBL/GenBank/DDBJ databases">
        <title>Draft genome sequence of Saccharopolyspora sp. WRP15-2 isolated from rhizosphere soils of wild rice in Thailand.</title>
        <authorList>
            <person name="Duangmal K."/>
            <person name="Kammanee S."/>
            <person name="Muangham S."/>
        </authorList>
    </citation>
    <scope>NUCLEOTIDE SEQUENCE [LARGE SCALE GENOMIC DNA]</scope>
    <source>
        <strain evidence="1 2">WRP15-2</strain>
    </source>
</reference>
<dbReference type="SUPFAM" id="SSF54637">
    <property type="entry name" value="Thioesterase/thiol ester dehydrase-isomerase"/>
    <property type="match status" value="1"/>
</dbReference>
<comment type="caution">
    <text evidence="1">The sequence shown here is derived from an EMBL/GenBank/DDBJ whole genome shotgun (WGS) entry which is preliminary data.</text>
</comment>
<dbReference type="RefSeq" id="WP_270947184.1">
    <property type="nucleotide sequence ID" value="NZ_JAQGLA010000004.1"/>
</dbReference>
<gene>
    <name evidence="1" type="ORF">OU415_04110</name>
</gene>
<dbReference type="InterPro" id="IPR029069">
    <property type="entry name" value="HotDog_dom_sf"/>
</dbReference>